<dbReference type="RefSeq" id="WP_353062481.1">
    <property type="nucleotide sequence ID" value="NZ_CP132942.1"/>
</dbReference>
<evidence type="ECO:0000256" key="1">
    <source>
        <dbReference type="ARBA" id="ARBA00044755"/>
    </source>
</evidence>
<dbReference type="KEGG" id="tpsc:RBB77_14380"/>
<dbReference type="Pfam" id="PF04519">
    <property type="entry name" value="Bactofilin"/>
    <property type="match status" value="1"/>
</dbReference>
<sequence length="175" mass="18412">MTRARYSDAPSTIAPGITLRGDAFADADLAIGGLVEGSIRCGGTLVILYGGTANATIKAETLVIHGSVVGNVDVSNKVDLRNGGSLIGEVSASRICIEEDAFFKGVIDIHESPKGTQLQTPTPPKHVLAVEGSSLVDLYDSQAEEEITQGLYQTLPDDQSTWDASFPTVGHKPMQ</sequence>
<dbReference type="EMBL" id="CP132942">
    <property type="protein sequence ID" value="XCB31636.1"/>
    <property type="molecule type" value="Genomic_DNA"/>
</dbReference>
<dbReference type="PANTHER" id="PTHR35024:SF4">
    <property type="entry name" value="POLYMER-FORMING CYTOSKELETAL PROTEIN"/>
    <property type="match status" value="1"/>
</dbReference>
<name>A0AAU7ZKW5_9BACT</name>
<proteinExistence type="inferred from homology"/>
<protein>
    <submittedName>
        <fullName evidence="2">Polymer-forming cytoskeletal protein</fullName>
    </submittedName>
</protein>
<evidence type="ECO:0000313" key="2">
    <source>
        <dbReference type="EMBL" id="XCB31636.1"/>
    </source>
</evidence>
<dbReference type="AlphaFoldDB" id="A0AAU7ZKW5"/>
<comment type="similarity">
    <text evidence="1">Belongs to the bactofilin family.</text>
</comment>
<dbReference type="InterPro" id="IPR007607">
    <property type="entry name" value="BacA/B"/>
</dbReference>
<gene>
    <name evidence="2" type="ORF">RBB77_14380</name>
</gene>
<accession>A0AAU7ZKW5</accession>
<reference evidence="2" key="1">
    <citation type="submission" date="2023-08" db="EMBL/GenBank/DDBJ databases">
        <authorList>
            <person name="Messyasz A."/>
            <person name="Mannisto M.K."/>
            <person name="Kerkhof L.J."/>
            <person name="Haggblom M."/>
        </authorList>
    </citation>
    <scope>NUCLEOTIDE SEQUENCE</scope>
    <source>
        <strain evidence="2">X5P6</strain>
    </source>
</reference>
<reference evidence="2" key="2">
    <citation type="journal article" date="2024" name="Environ. Microbiol.">
        <title>Genome analysis and description of Tunturibacter gen. nov. expands the diversity of Terriglobia in tundra soils.</title>
        <authorList>
            <person name="Messyasz A."/>
            <person name="Mannisto M.K."/>
            <person name="Kerkhof L.J."/>
            <person name="Haggblom M.M."/>
        </authorList>
    </citation>
    <scope>NUCLEOTIDE SEQUENCE</scope>
    <source>
        <strain evidence="2">X5P6</strain>
    </source>
</reference>
<dbReference type="PANTHER" id="PTHR35024">
    <property type="entry name" value="HYPOTHETICAL CYTOSOLIC PROTEIN"/>
    <property type="match status" value="1"/>
</dbReference>
<organism evidence="2">
    <name type="scientific">Tunturiibacter psychrotolerans</name>
    <dbReference type="NCBI Taxonomy" id="3069686"/>
    <lineage>
        <taxon>Bacteria</taxon>
        <taxon>Pseudomonadati</taxon>
        <taxon>Acidobacteriota</taxon>
        <taxon>Terriglobia</taxon>
        <taxon>Terriglobales</taxon>
        <taxon>Acidobacteriaceae</taxon>
        <taxon>Tunturiibacter</taxon>
    </lineage>
</organism>